<keyword evidence="13" id="KW-0653">Protein transport</keyword>
<comment type="pathway">
    <text evidence="3">Protein modification; protein ubiquitination.</text>
</comment>
<dbReference type="GO" id="GO:0016562">
    <property type="term" value="P:protein import into peroxisome matrix, receptor recycling"/>
    <property type="evidence" value="ECO:0007669"/>
    <property type="project" value="UniProtKB-ARBA"/>
</dbReference>
<dbReference type="GO" id="GO:0005778">
    <property type="term" value="C:peroxisomal membrane"/>
    <property type="evidence" value="ECO:0007669"/>
    <property type="project" value="UniProtKB-SubCell"/>
</dbReference>
<feature type="transmembrane region" description="Helical" evidence="17">
    <location>
        <begin position="134"/>
        <end position="152"/>
    </location>
</feature>
<evidence type="ECO:0000256" key="15">
    <source>
        <dbReference type="ARBA" id="ARBA00023136"/>
    </source>
</evidence>
<keyword evidence="20" id="KW-1185">Reference proteome</keyword>
<comment type="subcellular location">
    <subcellularLocation>
        <location evidence="2">Peroxisome membrane</location>
        <topology evidence="2">Multi-pass membrane protein</topology>
    </subcellularLocation>
</comment>
<keyword evidence="6" id="KW-0813">Transport</keyword>
<dbReference type="PANTHER" id="PTHR23350">
    <property type="entry name" value="PEROXISOME ASSEMBLY PROTEIN 10"/>
    <property type="match status" value="1"/>
</dbReference>
<accession>A0A4T0WVP8</accession>
<dbReference type="GO" id="GO:0016567">
    <property type="term" value="P:protein ubiquitination"/>
    <property type="evidence" value="ECO:0007669"/>
    <property type="project" value="UniProtKB-ARBA"/>
</dbReference>
<evidence type="ECO:0000256" key="14">
    <source>
        <dbReference type="ARBA" id="ARBA00022989"/>
    </source>
</evidence>
<evidence type="ECO:0000256" key="6">
    <source>
        <dbReference type="ARBA" id="ARBA00022448"/>
    </source>
</evidence>
<reference evidence="19 20" key="1">
    <citation type="journal article" date="2019" name="Front. Genet.">
        <title>Whole-Genome Sequencing of the Opportunistic Yeast Pathogen Candida inconspicua Uncovers Its Hybrid Origin.</title>
        <authorList>
            <person name="Mixao V."/>
            <person name="Hansen A.P."/>
            <person name="Saus E."/>
            <person name="Boekhout T."/>
            <person name="Lass-Florl C."/>
            <person name="Gabaldon T."/>
        </authorList>
    </citation>
    <scope>NUCLEOTIDE SEQUENCE [LARGE SCALE GENOMIC DNA]</scope>
    <source>
        <strain evidence="19 20">CBS 180</strain>
    </source>
</reference>
<dbReference type="Proteomes" id="UP000307173">
    <property type="component" value="Unassembled WGS sequence"/>
</dbReference>
<keyword evidence="8 17" id="KW-0812">Transmembrane</keyword>
<sequence length="424" mass="47795">MNKDQWYSRYLPFAGAPVIVRANQKDEYFVKEMTNELIEMLRAFKGSVFIHNNKNGLEILGKLIYFVITTGFGARTLGEEYVDINYVTRDGKKRIGMIRRVLFVISYVIFPYLISKLTKYIGNNKVKKILGRLTFFNVLDAMNLHLAVFYFFGKYYHFSKRLLGMRYVLSYKPSNNSSNSSRNYELIGGAMMLQLLFKYGSVIKNILEPLWNNNDNKPGKMMLEERERILREKLLKGEFRQLIKMKNADNDETNNNGYEKRNNKTFSGEKTSIEKEGVELTIIDLADEAQLPYLPEQSRSLKKCDCTSAAKCTCPKQCQCESDCKCGSCAEDKSKCVCPTAKCTCEGDCSCGHCAVKKCDCTSAAKCTCPKQCQCESDCKCGSCAEDKSKCVCPTAKCTCEGDCSCGHCASKKCDCSSTASCQC</sequence>
<evidence type="ECO:0000256" key="1">
    <source>
        <dbReference type="ARBA" id="ARBA00000900"/>
    </source>
</evidence>
<dbReference type="GO" id="GO:0061630">
    <property type="term" value="F:ubiquitin protein ligase activity"/>
    <property type="evidence" value="ECO:0007669"/>
    <property type="project" value="UniProtKB-EC"/>
</dbReference>
<proteinExistence type="inferred from homology"/>
<dbReference type="OrthoDB" id="6270329at2759"/>
<evidence type="ECO:0000256" key="5">
    <source>
        <dbReference type="ARBA" id="ARBA00012483"/>
    </source>
</evidence>
<dbReference type="PANTHER" id="PTHR23350:SF0">
    <property type="entry name" value="PEROXISOME BIOGENESIS FACTOR 10"/>
    <property type="match status" value="1"/>
</dbReference>
<evidence type="ECO:0000256" key="12">
    <source>
        <dbReference type="ARBA" id="ARBA00022833"/>
    </source>
</evidence>
<keyword evidence="7" id="KW-0808">Transferase</keyword>
<protein>
    <recommendedName>
        <fullName evidence="5">RING-type E3 ubiquitin transferase</fullName>
        <ecNumber evidence="5">2.3.2.27</ecNumber>
    </recommendedName>
</protein>
<feature type="transmembrane region" description="Helical" evidence="17">
    <location>
        <begin position="97"/>
        <end position="114"/>
    </location>
</feature>
<keyword evidence="11" id="KW-0833">Ubl conjugation pathway</keyword>
<evidence type="ECO:0000256" key="11">
    <source>
        <dbReference type="ARBA" id="ARBA00022786"/>
    </source>
</evidence>
<organism evidence="19 20">
    <name type="scientific">Pichia inconspicua</name>
    <dbReference type="NCBI Taxonomy" id="52247"/>
    <lineage>
        <taxon>Eukaryota</taxon>
        <taxon>Fungi</taxon>
        <taxon>Dikarya</taxon>
        <taxon>Ascomycota</taxon>
        <taxon>Saccharomycotina</taxon>
        <taxon>Pichiomycetes</taxon>
        <taxon>Pichiales</taxon>
        <taxon>Pichiaceae</taxon>
        <taxon>Pichia</taxon>
    </lineage>
</organism>
<dbReference type="AlphaFoldDB" id="A0A4T0WVP8"/>
<evidence type="ECO:0000256" key="2">
    <source>
        <dbReference type="ARBA" id="ARBA00004585"/>
    </source>
</evidence>
<keyword evidence="15 17" id="KW-0472">Membrane</keyword>
<evidence type="ECO:0000256" key="3">
    <source>
        <dbReference type="ARBA" id="ARBA00004906"/>
    </source>
</evidence>
<evidence type="ECO:0000256" key="8">
    <source>
        <dbReference type="ARBA" id="ARBA00022692"/>
    </source>
</evidence>
<name>A0A4T0WVP8_9ASCO</name>
<comment type="caution">
    <text evidence="19">The sequence shown here is derived from an EMBL/GenBank/DDBJ whole genome shotgun (WGS) entry which is preliminary data.</text>
</comment>
<dbReference type="InterPro" id="IPR006845">
    <property type="entry name" value="Pex_N"/>
</dbReference>
<evidence type="ECO:0000256" key="9">
    <source>
        <dbReference type="ARBA" id="ARBA00022723"/>
    </source>
</evidence>
<dbReference type="EC" id="2.3.2.27" evidence="5"/>
<comment type="similarity">
    <text evidence="4">Belongs to the pex2/pex10/pex12 family.</text>
</comment>
<evidence type="ECO:0000259" key="18">
    <source>
        <dbReference type="Pfam" id="PF04757"/>
    </source>
</evidence>
<keyword evidence="14 17" id="KW-1133">Transmembrane helix</keyword>
<evidence type="ECO:0000256" key="4">
    <source>
        <dbReference type="ARBA" id="ARBA00008704"/>
    </source>
</evidence>
<comment type="catalytic activity">
    <reaction evidence="1">
        <text>S-ubiquitinyl-[E2 ubiquitin-conjugating enzyme]-L-cysteine + [acceptor protein]-L-lysine = [E2 ubiquitin-conjugating enzyme]-L-cysteine + N(6)-ubiquitinyl-[acceptor protein]-L-lysine.</text>
        <dbReference type="EC" id="2.3.2.27"/>
    </reaction>
</comment>
<dbReference type="InterPro" id="IPR025654">
    <property type="entry name" value="PEX2/10"/>
</dbReference>
<evidence type="ECO:0000256" key="13">
    <source>
        <dbReference type="ARBA" id="ARBA00022927"/>
    </source>
</evidence>
<feature type="domain" description="Pex N-terminal" evidence="18">
    <location>
        <begin position="26"/>
        <end position="199"/>
    </location>
</feature>
<evidence type="ECO:0000256" key="7">
    <source>
        <dbReference type="ARBA" id="ARBA00022679"/>
    </source>
</evidence>
<dbReference type="STRING" id="52247.A0A4T0WVP8"/>
<evidence type="ECO:0000313" key="20">
    <source>
        <dbReference type="Proteomes" id="UP000307173"/>
    </source>
</evidence>
<evidence type="ECO:0000256" key="16">
    <source>
        <dbReference type="ARBA" id="ARBA00023140"/>
    </source>
</evidence>
<dbReference type="Pfam" id="PF04757">
    <property type="entry name" value="Pex2_Pex12"/>
    <property type="match status" value="1"/>
</dbReference>
<evidence type="ECO:0000256" key="10">
    <source>
        <dbReference type="ARBA" id="ARBA00022771"/>
    </source>
</evidence>
<dbReference type="EMBL" id="SELW01000657">
    <property type="protein sequence ID" value="TID14921.1"/>
    <property type="molecule type" value="Genomic_DNA"/>
</dbReference>
<dbReference type="GO" id="GO:0008270">
    <property type="term" value="F:zinc ion binding"/>
    <property type="evidence" value="ECO:0007669"/>
    <property type="project" value="UniProtKB-KW"/>
</dbReference>
<evidence type="ECO:0000313" key="19">
    <source>
        <dbReference type="EMBL" id="TID14921.1"/>
    </source>
</evidence>
<keyword evidence="9" id="KW-0479">Metal-binding</keyword>
<evidence type="ECO:0000256" key="17">
    <source>
        <dbReference type="SAM" id="Phobius"/>
    </source>
</evidence>
<keyword evidence="16" id="KW-0576">Peroxisome</keyword>
<gene>
    <name evidence="19" type="ORF">CANINC_004592</name>
</gene>
<keyword evidence="12" id="KW-0862">Zinc</keyword>
<keyword evidence="10" id="KW-0863">Zinc-finger</keyword>